<dbReference type="AlphaFoldDB" id="A0A9N9DAX7"/>
<feature type="domain" description="CNH" evidence="2">
    <location>
        <begin position="31"/>
        <end position="521"/>
    </location>
</feature>
<accession>A0A9N9DAX7</accession>
<comment type="caution">
    <text evidence="3">The sequence shown here is derived from an EMBL/GenBank/DDBJ whole genome shotgun (WGS) entry which is preliminary data.</text>
</comment>
<evidence type="ECO:0000313" key="4">
    <source>
        <dbReference type="Proteomes" id="UP000789572"/>
    </source>
</evidence>
<dbReference type="InterPro" id="IPR001180">
    <property type="entry name" value="CNH_dom"/>
</dbReference>
<dbReference type="PROSITE" id="PS50219">
    <property type="entry name" value="CNH"/>
    <property type="match status" value="1"/>
</dbReference>
<protein>
    <submittedName>
        <fullName evidence="3">577_t:CDS:1</fullName>
    </submittedName>
</protein>
<dbReference type="Pfam" id="PF00780">
    <property type="entry name" value="CNH"/>
    <property type="match status" value="1"/>
</dbReference>
<dbReference type="OrthoDB" id="6415790at2759"/>
<dbReference type="Proteomes" id="UP000789572">
    <property type="component" value="Unassembled WGS sequence"/>
</dbReference>
<proteinExistence type="predicted"/>
<evidence type="ECO:0000256" key="1">
    <source>
        <dbReference type="SAM" id="MobiDB-lite"/>
    </source>
</evidence>
<dbReference type="EMBL" id="CAJVPJ010002753">
    <property type="protein sequence ID" value="CAG8628518.1"/>
    <property type="molecule type" value="Genomic_DNA"/>
</dbReference>
<organism evidence="3 4">
    <name type="scientific">Paraglomus occultum</name>
    <dbReference type="NCBI Taxonomy" id="144539"/>
    <lineage>
        <taxon>Eukaryota</taxon>
        <taxon>Fungi</taxon>
        <taxon>Fungi incertae sedis</taxon>
        <taxon>Mucoromycota</taxon>
        <taxon>Glomeromycotina</taxon>
        <taxon>Glomeromycetes</taxon>
        <taxon>Paraglomerales</taxon>
        <taxon>Paraglomeraceae</taxon>
        <taxon>Paraglomus</taxon>
    </lineage>
</organism>
<gene>
    <name evidence="3" type="ORF">POCULU_LOCUS8774</name>
</gene>
<name>A0A9N9DAX7_9GLOM</name>
<reference evidence="3" key="1">
    <citation type="submission" date="2021-06" db="EMBL/GenBank/DDBJ databases">
        <authorList>
            <person name="Kallberg Y."/>
            <person name="Tangrot J."/>
            <person name="Rosling A."/>
        </authorList>
    </citation>
    <scope>NUCLEOTIDE SEQUENCE</scope>
    <source>
        <strain evidence="3">IA702</strain>
    </source>
</reference>
<feature type="region of interest" description="Disordered" evidence="1">
    <location>
        <begin position="117"/>
        <end position="143"/>
    </location>
</feature>
<sequence length="546" mass="60326">NSEAAPEYTACPPAFRSKFELATLGSLIKTKEKYVCGDILDNRYFLLGTSNGLEFVDLALPNDQQKPRVLIDFVRFIQIKVLQTDRYGILLALCGRNLHLRSYPLNSIKTLIRNLTTQSSPTTETQVHPTHSSSPRPPPYNHQRARSLDAIFHSGFAVPNRPVPLDQSIASLQDVVSMINANEASILEIPTMATTAASTSSTSLQRGSSASQILLNGQTRHARHLSHDSQSLHITQEQINEFNHSTKLAKTKLALDYIKIPNTKMTLSFTVGAGDTKSYVSTLSKQKIFLFEVCPGNNTVPSFVHLGTYWLPSTPRIVELSMNGDHLLDIIVVFQADIVLIGVEDARVREVTIDKSLKPSPLDFSVFLDRQKMMWNTFTPLAFPPAISPEYVTESFTIPPPYNAIVNQDQSTLLNPIPVFEARTADGFDMTEGPCLFFATFGSKSMIVNSKGRPFSTIVFEWSAPPLHVEFLRSAGDSGYSFVIGFGKEMVEVRSFATGKIVENVVKGVGVQYLGRGRDKDAEVIWGCAFNKGIKGVGLYHLSAPH</sequence>
<evidence type="ECO:0000259" key="2">
    <source>
        <dbReference type="PROSITE" id="PS50219"/>
    </source>
</evidence>
<keyword evidence="4" id="KW-1185">Reference proteome</keyword>
<evidence type="ECO:0000313" key="3">
    <source>
        <dbReference type="EMBL" id="CAG8628518.1"/>
    </source>
</evidence>
<feature type="compositionally biased region" description="Polar residues" evidence="1">
    <location>
        <begin position="117"/>
        <end position="131"/>
    </location>
</feature>
<feature type="non-terminal residue" evidence="3">
    <location>
        <position position="1"/>
    </location>
</feature>